<keyword evidence="2" id="KW-1133">Transmembrane helix</keyword>
<organism evidence="4 5">
    <name type="scientific">Colletotrichum scovillei</name>
    <dbReference type="NCBI Taxonomy" id="1209932"/>
    <lineage>
        <taxon>Eukaryota</taxon>
        <taxon>Fungi</taxon>
        <taxon>Dikarya</taxon>
        <taxon>Ascomycota</taxon>
        <taxon>Pezizomycotina</taxon>
        <taxon>Sordariomycetes</taxon>
        <taxon>Hypocreomycetidae</taxon>
        <taxon>Glomerellales</taxon>
        <taxon>Glomerellaceae</taxon>
        <taxon>Colletotrichum</taxon>
        <taxon>Colletotrichum acutatum species complex</taxon>
    </lineage>
</organism>
<feature type="transmembrane region" description="Helical" evidence="2">
    <location>
        <begin position="422"/>
        <end position="443"/>
    </location>
</feature>
<evidence type="ECO:0000256" key="1">
    <source>
        <dbReference type="SAM" id="MobiDB-lite"/>
    </source>
</evidence>
<protein>
    <recommendedName>
        <fullName evidence="6">Ankyrin repeat protein</fullName>
    </recommendedName>
</protein>
<accession>A0A9P7U769</accession>
<feature type="chain" id="PRO_5040110890" description="Ankyrin repeat protein" evidence="3">
    <location>
        <begin position="26"/>
        <end position="554"/>
    </location>
</feature>
<comment type="caution">
    <text evidence="4">The sequence shown here is derived from an EMBL/GenBank/DDBJ whole genome shotgun (WGS) entry which is preliminary data.</text>
</comment>
<feature type="transmembrane region" description="Helical" evidence="2">
    <location>
        <begin position="389"/>
        <end position="410"/>
    </location>
</feature>
<reference evidence="4" key="1">
    <citation type="submission" date="2021-05" db="EMBL/GenBank/DDBJ databases">
        <title>Comparative genomics of three Colletotrichum scovillei strains and genetic complementation revealed genes involved fungal growth and virulence on chili pepper.</title>
        <authorList>
            <person name="Hsieh D.-K."/>
            <person name="Chuang S.-C."/>
            <person name="Chen C.-Y."/>
            <person name="Chao Y.-T."/>
            <person name="Lu M.-Y.J."/>
            <person name="Lee M.-H."/>
            <person name="Shih M.-C."/>
        </authorList>
    </citation>
    <scope>NUCLEOTIDE SEQUENCE</scope>
    <source>
        <strain evidence="4">Coll-153</strain>
    </source>
</reference>
<evidence type="ECO:0000256" key="2">
    <source>
        <dbReference type="SAM" id="Phobius"/>
    </source>
</evidence>
<feature type="compositionally biased region" description="Basic and acidic residues" evidence="1">
    <location>
        <begin position="89"/>
        <end position="98"/>
    </location>
</feature>
<evidence type="ECO:0000256" key="3">
    <source>
        <dbReference type="SAM" id="SignalP"/>
    </source>
</evidence>
<sequence>MGFLNEPTVALALTGILWWIDTASPRSIYHAFKNAVSDLPVDFEEIWIPCGDGSESVRSVTLWDKSEHGDVSTQPVDQSGKGNPPSSAEKPEAQEECHRFCSHRTAGNKQSIINESCELKPISGIPETKTSTKSTNFLRSLSSKMSFREGEIYDLDTFEIFEPEVPHGETQLPPQSRSRRDGTAAIVVRAQHYLAFQISADQRLKAIVSCKTLVEEKDHEANLSGQASKAMDTFFTHLENLDEFYRDLRKPDILRIAFMLQYHHAQLITFAGFLLKFERAYLNVHRIQYDPRKFRLKQWHSQRITEDSVALEKYNSLGKEISERLETLMDIIRLTTNPEEHLSQAEVKVRILKREVSGLISRMRDGVEHDLKFLNLGRDMAQTSSVRQLTLLATIFLPLSLSAGVLSMQTRFKDLGPLLYDFIGVVVLLGALVFPFLAFLSILELITDYLVQKAEAEIFEGQEGQEKFRIYTYKRLRRYFVRIFWAVLALVAVFVFLTFMLGMFRNVELGAKVLGIGFAVLIALTVLIAVFSRLGILCFRCIMSRLRPNRGQMD</sequence>
<evidence type="ECO:0000313" key="4">
    <source>
        <dbReference type="EMBL" id="KAG7042265.1"/>
    </source>
</evidence>
<feature type="transmembrane region" description="Helical" evidence="2">
    <location>
        <begin position="516"/>
        <end position="543"/>
    </location>
</feature>
<evidence type="ECO:0000313" key="5">
    <source>
        <dbReference type="Proteomes" id="UP000699042"/>
    </source>
</evidence>
<dbReference type="EMBL" id="JAESDN010000013">
    <property type="protein sequence ID" value="KAG7042265.1"/>
    <property type="molecule type" value="Genomic_DNA"/>
</dbReference>
<feature type="region of interest" description="Disordered" evidence="1">
    <location>
        <begin position="66"/>
        <end position="98"/>
    </location>
</feature>
<name>A0A9P7U769_9PEZI</name>
<dbReference type="Gene3D" id="1.20.58.340">
    <property type="entry name" value="Magnesium transport protein CorA, transmembrane region"/>
    <property type="match status" value="1"/>
</dbReference>
<keyword evidence="2" id="KW-0812">Transmembrane</keyword>
<evidence type="ECO:0008006" key="6">
    <source>
        <dbReference type="Google" id="ProtNLM"/>
    </source>
</evidence>
<feature type="transmembrane region" description="Helical" evidence="2">
    <location>
        <begin position="479"/>
        <end position="504"/>
    </location>
</feature>
<keyword evidence="2" id="KW-0472">Membrane</keyword>
<keyword evidence="3" id="KW-0732">Signal</keyword>
<dbReference type="AlphaFoldDB" id="A0A9P7U769"/>
<gene>
    <name evidence="4" type="ORF">JMJ77_010365</name>
</gene>
<dbReference type="Proteomes" id="UP000699042">
    <property type="component" value="Unassembled WGS sequence"/>
</dbReference>
<feature type="signal peptide" evidence="3">
    <location>
        <begin position="1"/>
        <end position="25"/>
    </location>
</feature>
<feature type="compositionally biased region" description="Polar residues" evidence="1">
    <location>
        <begin position="71"/>
        <end position="86"/>
    </location>
</feature>
<keyword evidence="5" id="KW-1185">Reference proteome</keyword>
<proteinExistence type="predicted"/>